<sequence length="581" mass="64275">MKKVRTVLPILIIVNILCMIDTSIMTIVLPEIQTAFRTSLNNLSWALNIYTIIFASMIIPFGRLSDKLGKNKFIFTGLLIFGIGSLLTGISPNLPFMLVARGLQSLGAAMIIPTSMVTAMELTDDHNRNKTIGILAGSQGLAVALGPTIGGLVAQFWGWRWVFFINVPIIVVILLIFNLVLPLKKELIQKTVNLDWLGTIVSMLVLSSFSLALVQGKDWGWGSFPLISLLLTALVAFIAFILIENKVANPMINLELFKDRNFTGSALALVICNYLLGGFAVIIPTFLTKVYHHSELSAALLITPYSIAVMFSVIFSSLAIKKVNKKIMLATGFILMGIAYYLLSKLNLDHGSLPLIYAGIVLGIGYGIVASTANILAASNFHGQLLTDSNSVANVLRQVGMVLAIAIFTSLLTNNVKTAKANLIEYGHRQVAELQIPSVAKRKLNQTIKQKLNPNINNISQNKETFNKTHLTIPARKIQALKDQNYQLAIQQTAATKGITSDELPEPLKKQIKIKVDQIVDHKVRAETTLISTSIENFVKKFKRMIKHQLKAAFLKVYKTMIWIPFLSLLVIPIFQFKKRH</sequence>
<comment type="subcellular location">
    <subcellularLocation>
        <location evidence="1">Cell membrane</location>
        <topology evidence="1">Multi-pass membrane protein</topology>
    </subcellularLocation>
</comment>
<feature type="transmembrane region" description="Helical" evidence="7">
    <location>
        <begin position="264"/>
        <end position="287"/>
    </location>
</feature>
<dbReference type="InterPro" id="IPR020846">
    <property type="entry name" value="MFS_dom"/>
</dbReference>
<keyword evidence="6 7" id="KW-0472">Membrane</keyword>
<evidence type="ECO:0000256" key="4">
    <source>
        <dbReference type="ARBA" id="ARBA00022692"/>
    </source>
</evidence>
<keyword evidence="5 7" id="KW-1133">Transmembrane helix</keyword>
<feature type="transmembrane region" description="Helical" evidence="7">
    <location>
        <begin position="553"/>
        <end position="575"/>
    </location>
</feature>
<evidence type="ECO:0000256" key="7">
    <source>
        <dbReference type="SAM" id="Phobius"/>
    </source>
</evidence>
<dbReference type="Gene3D" id="1.20.1250.20">
    <property type="entry name" value="MFS general substrate transporter like domains"/>
    <property type="match status" value="1"/>
</dbReference>
<evidence type="ECO:0000256" key="3">
    <source>
        <dbReference type="ARBA" id="ARBA00022475"/>
    </source>
</evidence>
<dbReference type="PROSITE" id="PS50850">
    <property type="entry name" value="MFS"/>
    <property type="match status" value="1"/>
</dbReference>
<dbReference type="PANTHER" id="PTHR42718">
    <property type="entry name" value="MAJOR FACILITATOR SUPERFAMILY MULTIDRUG TRANSPORTER MFSC"/>
    <property type="match status" value="1"/>
</dbReference>
<feature type="transmembrane region" description="Helical" evidence="7">
    <location>
        <begin position="163"/>
        <end position="181"/>
    </location>
</feature>
<feature type="transmembrane region" description="Helical" evidence="7">
    <location>
        <begin position="73"/>
        <end position="90"/>
    </location>
</feature>
<dbReference type="InterPro" id="IPR011701">
    <property type="entry name" value="MFS"/>
</dbReference>
<feature type="transmembrane region" description="Helical" evidence="7">
    <location>
        <begin position="327"/>
        <end position="343"/>
    </location>
</feature>
<dbReference type="Proteomes" id="UP001057025">
    <property type="component" value="Chromosome"/>
</dbReference>
<dbReference type="SUPFAM" id="SSF103473">
    <property type="entry name" value="MFS general substrate transporter"/>
    <property type="match status" value="2"/>
</dbReference>
<keyword evidence="2" id="KW-0813">Transport</keyword>
<dbReference type="PANTHER" id="PTHR42718:SF46">
    <property type="entry name" value="BLR6921 PROTEIN"/>
    <property type="match status" value="1"/>
</dbReference>
<feature type="transmembrane region" description="Helical" evidence="7">
    <location>
        <begin position="193"/>
        <end position="213"/>
    </location>
</feature>
<feature type="transmembrane region" description="Helical" evidence="7">
    <location>
        <begin position="219"/>
        <end position="243"/>
    </location>
</feature>
<dbReference type="RefSeq" id="WP_252796738.1">
    <property type="nucleotide sequence ID" value="NZ_CP097118.1"/>
</dbReference>
<dbReference type="EMBL" id="CP097118">
    <property type="protein sequence ID" value="USS87442.1"/>
    <property type="molecule type" value="Genomic_DNA"/>
</dbReference>
<feature type="transmembrane region" description="Helical" evidence="7">
    <location>
        <begin position="355"/>
        <end position="377"/>
    </location>
</feature>
<dbReference type="Pfam" id="PF07690">
    <property type="entry name" value="MFS_1"/>
    <property type="match status" value="1"/>
</dbReference>
<evidence type="ECO:0000256" key="5">
    <source>
        <dbReference type="ARBA" id="ARBA00022989"/>
    </source>
</evidence>
<evidence type="ECO:0000259" key="8">
    <source>
        <dbReference type="PROSITE" id="PS50850"/>
    </source>
</evidence>
<evidence type="ECO:0000313" key="9">
    <source>
        <dbReference type="EMBL" id="USS87442.1"/>
    </source>
</evidence>
<protein>
    <submittedName>
        <fullName evidence="9">MFS transporter</fullName>
    </submittedName>
</protein>
<evidence type="ECO:0000313" key="10">
    <source>
        <dbReference type="Proteomes" id="UP001057025"/>
    </source>
</evidence>
<feature type="transmembrane region" description="Helical" evidence="7">
    <location>
        <begin position="7"/>
        <end position="30"/>
    </location>
</feature>
<evidence type="ECO:0000256" key="6">
    <source>
        <dbReference type="ARBA" id="ARBA00023136"/>
    </source>
</evidence>
<accession>A0ABY5BQT0</accession>
<dbReference type="PRINTS" id="PR01036">
    <property type="entry name" value="TCRTETB"/>
</dbReference>
<feature type="transmembrane region" description="Helical" evidence="7">
    <location>
        <begin position="102"/>
        <end position="120"/>
    </location>
</feature>
<keyword evidence="4 7" id="KW-0812">Transmembrane</keyword>
<feature type="domain" description="Major facilitator superfamily (MFS) profile" evidence="8">
    <location>
        <begin position="7"/>
        <end position="445"/>
    </location>
</feature>
<name>A0ABY5BQT0_9LACO</name>
<feature type="transmembrane region" description="Helical" evidence="7">
    <location>
        <begin position="132"/>
        <end position="157"/>
    </location>
</feature>
<keyword evidence="3" id="KW-1003">Cell membrane</keyword>
<gene>
    <name evidence="9" type="ORF">M3M39_04800</name>
</gene>
<dbReference type="InterPro" id="IPR036259">
    <property type="entry name" value="MFS_trans_sf"/>
</dbReference>
<evidence type="ECO:0000256" key="2">
    <source>
        <dbReference type="ARBA" id="ARBA00022448"/>
    </source>
</evidence>
<proteinExistence type="predicted"/>
<dbReference type="Gene3D" id="1.20.1720.10">
    <property type="entry name" value="Multidrug resistance protein D"/>
    <property type="match status" value="1"/>
</dbReference>
<evidence type="ECO:0000256" key="1">
    <source>
        <dbReference type="ARBA" id="ARBA00004651"/>
    </source>
</evidence>
<dbReference type="CDD" id="cd17321">
    <property type="entry name" value="MFS_MMR_MDR_like"/>
    <property type="match status" value="1"/>
</dbReference>
<organism evidence="9 10">
    <name type="scientific">Fructilactobacillus hinvesii</name>
    <dbReference type="NCBI Taxonomy" id="2940300"/>
    <lineage>
        <taxon>Bacteria</taxon>
        <taxon>Bacillati</taxon>
        <taxon>Bacillota</taxon>
        <taxon>Bacilli</taxon>
        <taxon>Lactobacillales</taxon>
        <taxon>Lactobacillaceae</taxon>
        <taxon>Fructilactobacillus</taxon>
    </lineage>
</organism>
<feature type="transmembrane region" description="Helical" evidence="7">
    <location>
        <begin position="42"/>
        <end position="61"/>
    </location>
</feature>
<feature type="transmembrane region" description="Helical" evidence="7">
    <location>
        <begin position="299"/>
        <end position="320"/>
    </location>
</feature>
<reference evidence="9" key="1">
    <citation type="submission" date="2022-05" db="EMBL/GenBank/DDBJ databases">
        <authorList>
            <person name="Oliphant S.A."/>
            <person name="Watson-Haigh N.S."/>
            <person name="Sumby K.M."/>
            <person name="Gardner J.M."/>
            <person name="Jiranek V."/>
        </authorList>
    </citation>
    <scope>NUCLEOTIDE SEQUENCE</scope>
    <source>
        <strain evidence="9">KI11_C11</strain>
    </source>
</reference>
<keyword evidence="10" id="KW-1185">Reference proteome</keyword>